<dbReference type="EMBL" id="JASNUO010000001">
    <property type="protein sequence ID" value="MDK4246694.1"/>
    <property type="molecule type" value="Genomic_DNA"/>
</dbReference>
<gene>
    <name evidence="9" type="primary">phoU</name>
    <name evidence="8" type="ORF">QPX34_01460</name>
    <name evidence="9" type="ORF">QPX58_03615</name>
</gene>
<evidence type="ECO:0000259" key="7">
    <source>
        <dbReference type="Pfam" id="PF01895"/>
    </source>
</evidence>
<evidence type="ECO:0000256" key="6">
    <source>
        <dbReference type="ARBA" id="ARBA00022592"/>
    </source>
</evidence>
<dbReference type="GO" id="GO:0006817">
    <property type="term" value="P:phosphate ion transport"/>
    <property type="evidence" value="ECO:0007669"/>
    <property type="project" value="UniProtKB-KW"/>
</dbReference>
<dbReference type="Proteomes" id="UP001230317">
    <property type="component" value="Unassembled WGS sequence"/>
</dbReference>
<dbReference type="SUPFAM" id="SSF109755">
    <property type="entry name" value="PhoU-like"/>
    <property type="match status" value="1"/>
</dbReference>
<evidence type="ECO:0000256" key="5">
    <source>
        <dbReference type="ARBA" id="ARBA00022490"/>
    </source>
</evidence>
<evidence type="ECO:0000313" key="8">
    <source>
        <dbReference type="EMBL" id="MDK4246694.1"/>
    </source>
</evidence>
<dbReference type="InterPro" id="IPR026022">
    <property type="entry name" value="PhoU_dom"/>
</dbReference>
<dbReference type="NCBIfam" id="TIGR02135">
    <property type="entry name" value="phoU_full"/>
    <property type="match status" value="1"/>
</dbReference>
<feature type="domain" description="PhoU" evidence="7">
    <location>
        <begin position="122"/>
        <end position="203"/>
    </location>
</feature>
<proteinExistence type="inferred from homology"/>
<dbReference type="FunFam" id="1.20.58.220:FF:000004">
    <property type="entry name" value="Phosphate-specific transport system accessory protein PhoU"/>
    <property type="match status" value="1"/>
</dbReference>
<evidence type="ECO:0000313" key="9">
    <source>
        <dbReference type="EMBL" id="MDK4334502.1"/>
    </source>
</evidence>
<comment type="caution">
    <text evidence="9">The sequence shown here is derived from an EMBL/GenBank/DDBJ whole genome shotgun (WGS) entry which is preliminary data.</text>
</comment>
<keyword evidence="5" id="KW-0963">Cytoplasm</keyword>
<sequence length="242" mass="28070">MRTAYREHLDNFSHDLIVMCDTVRTIMDKASQALLDRALEPAEEALSLTEELDEIRSRCSERAVKLLALENPMAQDLRQVVSSIYIVEDLFRMGQLAQHIADAARRRHPEAVVPAEYLGFMEEMFRLTQEMGSVVHDILVTPDAELSVNLRSDDDAVDDINHHLLRILTQREWEGTVRQAVETAQITRYYERYADHCVSVAGRIIYFATGLLPEEFEKKLQEDQKDAEFEARMSELERQFRR</sequence>
<dbReference type="PANTHER" id="PTHR42930">
    <property type="entry name" value="PHOSPHATE-SPECIFIC TRANSPORT SYSTEM ACCESSORY PROTEIN PHOU"/>
    <property type="match status" value="1"/>
</dbReference>
<dbReference type="Pfam" id="PF01895">
    <property type="entry name" value="PhoU"/>
    <property type="match status" value="2"/>
</dbReference>
<dbReference type="RefSeq" id="WP_284612439.1">
    <property type="nucleotide sequence ID" value="NZ_CP100380.1"/>
</dbReference>
<comment type="similarity">
    <text evidence="2">Belongs to the PhoU family.</text>
</comment>
<dbReference type="InterPro" id="IPR038078">
    <property type="entry name" value="PhoU-like_sf"/>
</dbReference>
<name>A0AAP4BYL6_9CORY</name>
<keyword evidence="6" id="KW-0592">Phosphate transport</keyword>
<dbReference type="Gene3D" id="1.20.58.220">
    <property type="entry name" value="Phosphate transport system protein phou homolog 2, domain 2"/>
    <property type="match status" value="1"/>
</dbReference>
<keyword evidence="11" id="KW-1185">Reference proteome</keyword>
<keyword evidence="4" id="KW-0813">Transport</keyword>
<dbReference type="GO" id="GO:0045936">
    <property type="term" value="P:negative regulation of phosphate metabolic process"/>
    <property type="evidence" value="ECO:0007669"/>
    <property type="project" value="InterPro"/>
</dbReference>
<evidence type="ECO:0000256" key="4">
    <source>
        <dbReference type="ARBA" id="ARBA00022448"/>
    </source>
</evidence>
<evidence type="ECO:0000256" key="3">
    <source>
        <dbReference type="ARBA" id="ARBA00011738"/>
    </source>
</evidence>
<dbReference type="EMBL" id="JASNVU010000004">
    <property type="protein sequence ID" value="MDK4334502.1"/>
    <property type="molecule type" value="Genomic_DNA"/>
</dbReference>
<dbReference type="GO" id="GO:0030643">
    <property type="term" value="P:intracellular phosphate ion homeostasis"/>
    <property type="evidence" value="ECO:0007669"/>
    <property type="project" value="InterPro"/>
</dbReference>
<dbReference type="InterPro" id="IPR028366">
    <property type="entry name" value="PhoU"/>
</dbReference>
<comment type="subunit">
    <text evidence="3">Homodimer.</text>
</comment>
<evidence type="ECO:0000256" key="1">
    <source>
        <dbReference type="ARBA" id="ARBA00004496"/>
    </source>
</evidence>
<dbReference type="GO" id="GO:0005737">
    <property type="term" value="C:cytoplasm"/>
    <property type="evidence" value="ECO:0007669"/>
    <property type="project" value="UniProtKB-SubCell"/>
</dbReference>
<dbReference type="Proteomes" id="UP001239414">
    <property type="component" value="Unassembled WGS sequence"/>
</dbReference>
<protein>
    <submittedName>
        <fullName evidence="9">Phosphate signaling complex protein PhoU</fullName>
    </submittedName>
</protein>
<organism evidence="9 10">
    <name type="scientific">Corynebacterium accolens</name>
    <dbReference type="NCBI Taxonomy" id="38284"/>
    <lineage>
        <taxon>Bacteria</taxon>
        <taxon>Bacillati</taxon>
        <taxon>Actinomycetota</taxon>
        <taxon>Actinomycetes</taxon>
        <taxon>Mycobacteriales</taxon>
        <taxon>Corynebacteriaceae</taxon>
        <taxon>Corynebacterium</taxon>
    </lineage>
</organism>
<reference evidence="9 11" key="1">
    <citation type="submission" date="2023-05" db="EMBL/GenBank/DDBJ databases">
        <title>Metabolic capabilities are highly conserved among human nasal-associated Corynebacterium species in pangenomic analyses.</title>
        <authorList>
            <person name="Tran T.H."/>
            <person name="Roberts A.Q."/>
            <person name="Escapa I.F."/>
            <person name="Gao W."/>
            <person name="Conlan S."/>
            <person name="Kong H."/>
            <person name="Segre J.A."/>
            <person name="Kelly M.S."/>
            <person name="Lemon K.P."/>
        </authorList>
    </citation>
    <scope>NUCLEOTIDE SEQUENCE</scope>
    <source>
        <strain evidence="9">KPL2618</strain>
        <strain evidence="8 11">KPL3802</strain>
    </source>
</reference>
<accession>A0AAP4BYL6</accession>
<evidence type="ECO:0000256" key="2">
    <source>
        <dbReference type="ARBA" id="ARBA00008107"/>
    </source>
</evidence>
<dbReference type="PANTHER" id="PTHR42930:SF3">
    <property type="entry name" value="PHOSPHATE-SPECIFIC TRANSPORT SYSTEM ACCESSORY PROTEIN PHOU"/>
    <property type="match status" value="1"/>
</dbReference>
<comment type="subcellular location">
    <subcellularLocation>
        <location evidence="1">Cytoplasm</location>
    </subcellularLocation>
</comment>
<feature type="domain" description="PhoU" evidence="7">
    <location>
        <begin position="19"/>
        <end position="103"/>
    </location>
</feature>
<evidence type="ECO:0000313" key="11">
    <source>
        <dbReference type="Proteomes" id="UP001239414"/>
    </source>
</evidence>
<dbReference type="AlphaFoldDB" id="A0AAP4BYL6"/>
<evidence type="ECO:0000313" key="10">
    <source>
        <dbReference type="Proteomes" id="UP001230317"/>
    </source>
</evidence>